<dbReference type="Gene3D" id="3.40.50.720">
    <property type="entry name" value="NAD(P)-binding Rossmann-like Domain"/>
    <property type="match status" value="1"/>
</dbReference>
<dbReference type="Proteomes" id="UP000777438">
    <property type="component" value="Unassembled WGS sequence"/>
</dbReference>
<keyword evidence="3" id="KW-0560">Oxidoreductase</keyword>
<dbReference type="AlphaFoldDB" id="A0A9P9ANI7"/>
<evidence type="ECO:0000256" key="3">
    <source>
        <dbReference type="ARBA" id="ARBA00023002"/>
    </source>
</evidence>
<dbReference type="PANTHER" id="PTHR47706:SF4">
    <property type="entry name" value="NMRA-LIKE DOMAIN-CONTAINING PROTEIN"/>
    <property type="match status" value="1"/>
</dbReference>
<comment type="caution">
    <text evidence="5">The sequence shown here is derived from an EMBL/GenBank/DDBJ whole genome shotgun (WGS) entry which is preliminary data.</text>
</comment>
<organism evidence="5 6">
    <name type="scientific">Thelonectria olida</name>
    <dbReference type="NCBI Taxonomy" id="1576542"/>
    <lineage>
        <taxon>Eukaryota</taxon>
        <taxon>Fungi</taxon>
        <taxon>Dikarya</taxon>
        <taxon>Ascomycota</taxon>
        <taxon>Pezizomycotina</taxon>
        <taxon>Sordariomycetes</taxon>
        <taxon>Hypocreomycetidae</taxon>
        <taxon>Hypocreales</taxon>
        <taxon>Nectriaceae</taxon>
        <taxon>Thelonectria</taxon>
    </lineage>
</organism>
<keyword evidence="2" id="KW-0521">NADP</keyword>
<dbReference type="InterPro" id="IPR051609">
    <property type="entry name" value="NmrA/Isoflavone_reductase-like"/>
</dbReference>
<dbReference type="OrthoDB" id="10000533at2759"/>
<keyword evidence="6" id="KW-1185">Reference proteome</keyword>
<reference evidence="5 6" key="1">
    <citation type="journal article" date="2021" name="Nat. Commun.">
        <title>Genetic determinants of endophytism in the Arabidopsis root mycobiome.</title>
        <authorList>
            <person name="Mesny F."/>
            <person name="Miyauchi S."/>
            <person name="Thiergart T."/>
            <person name="Pickel B."/>
            <person name="Atanasova L."/>
            <person name="Karlsson M."/>
            <person name="Huettel B."/>
            <person name="Barry K.W."/>
            <person name="Haridas S."/>
            <person name="Chen C."/>
            <person name="Bauer D."/>
            <person name="Andreopoulos W."/>
            <person name="Pangilinan J."/>
            <person name="LaButti K."/>
            <person name="Riley R."/>
            <person name="Lipzen A."/>
            <person name="Clum A."/>
            <person name="Drula E."/>
            <person name="Henrissat B."/>
            <person name="Kohler A."/>
            <person name="Grigoriev I.V."/>
            <person name="Martin F.M."/>
            <person name="Hacquard S."/>
        </authorList>
    </citation>
    <scope>NUCLEOTIDE SEQUENCE [LARGE SCALE GENOMIC DNA]</scope>
    <source>
        <strain evidence="5 6">MPI-CAGE-CH-0241</strain>
    </source>
</reference>
<name>A0A9P9ANI7_9HYPO</name>
<accession>A0A9P9ANI7</accession>
<comment type="similarity">
    <text evidence="1">Belongs to the NmrA-type oxidoreductase family. Isoflavone reductase subfamily.</text>
</comment>
<dbReference type="InterPro" id="IPR036291">
    <property type="entry name" value="NAD(P)-bd_dom_sf"/>
</dbReference>
<protein>
    <recommendedName>
        <fullName evidence="4">NAD(P)-binding domain-containing protein</fullName>
    </recommendedName>
</protein>
<dbReference type="EMBL" id="JAGPYM010000025">
    <property type="protein sequence ID" value="KAH6880826.1"/>
    <property type="molecule type" value="Genomic_DNA"/>
</dbReference>
<evidence type="ECO:0000256" key="1">
    <source>
        <dbReference type="ARBA" id="ARBA00005725"/>
    </source>
</evidence>
<dbReference type="SUPFAM" id="SSF51735">
    <property type="entry name" value="NAD(P)-binding Rossmann-fold domains"/>
    <property type="match status" value="1"/>
</dbReference>
<dbReference type="InterPro" id="IPR016040">
    <property type="entry name" value="NAD(P)-bd_dom"/>
</dbReference>
<evidence type="ECO:0000259" key="4">
    <source>
        <dbReference type="Pfam" id="PF13460"/>
    </source>
</evidence>
<feature type="domain" description="NAD(P)-binding" evidence="4">
    <location>
        <begin position="8"/>
        <end position="146"/>
    </location>
</feature>
<evidence type="ECO:0000313" key="6">
    <source>
        <dbReference type="Proteomes" id="UP000777438"/>
    </source>
</evidence>
<dbReference type="Gene3D" id="3.90.25.10">
    <property type="entry name" value="UDP-galactose 4-epimerase, domain 1"/>
    <property type="match status" value="1"/>
</dbReference>
<evidence type="ECO:0000313" key="5">
    <source>
        <dbReference type="EMBL" id="KAH6880826.1"/>
    </source>
</evidence>
<feature type="non-terminal residue" evidence="5">
    <location>
        <position position="1"/>
    </location>
</feature>
<sequence>MVNVAVLGGSGHVGKAVVEAINDDKSHSVIVLSRQQPDAKPEQTSTVSVDYEDEECLVSVLETHEIHTVISCLGVHDEKIAQVEAAVIRASDKSKHTKRFIASNWSLPNSPTETLTPWAAFQRNALTLLQTTSLEWTEVANGYFLDYWGMPYIKTHLTPMMPVIDMENKIAAIPGTGDEPIAFSYSLDVARVVVKMLHLPQWQETTYVVGDTITWNEFLRLVQEARGSEFQIYHDDLEKLGNGQITELPNHVAAYPYFPKAHLQYLYATLEKLMVTGHFDLPAEKAANNQFPDIKMLTVKKMLAQTWQVA</sequence>
<dbReference type="PANTHER" id="PTHR47706">
    <property type="entry name" value="NMRA-LIKE FAMILY PROTEIN"/>
    <property type="match status" value="1"/>
</dbReference>
<gene>
    <name evidence="5" type="ORF">B0T10DRAFT_581524</name>
</gene>
<proteinExistence type="inferred from homology"/>
<evidence type="ECO:0000256" key="2">
    <source>
        <dbReference type="ARBA" id="ARBA00022857"/>
    </source>
</evidence>
<dbReference type="GO" id="GO:0016491">
    <property type="term" value="F:oxidoreductase activity"/>
    <property type="evidence" value="ECO:0007669"/>
    <property type="project" value="UniProtKB-KW"/>
</dbReference>
<dbReference type="Pfam" id="PF13460">
    <property type="entry name" value="NAD_binding_10"/>
    <property type="match status" value="1"/>
</dbReference>